<dbReference type="Gene3D" id="1.20.1440.90">
    <property type="entry name" value="Phosphoenolpyruvate/pyruvate domain"/>
    <property type="match status" value="1"/>
</dbReference>
<reference evidence="12" key="1">
    <citation type="submission" date="2022-05" db="EMBL/GenBank/DDBJ databases">
        <title>Jatrophihabitans sp. SB3-54 whole genome sequence.</title>
        <authorList>
            <person name="Suh M.K."/>
            <person name="Eom M.K."/>
            <person name="Kim J.S."/>
            <person name="Kim H.S."/>
            <person name="Do H.E."/>
            <person name="Shin Y.K."/>
            <person name="Lee J.-S."/>
        </authorList>
    </citation>
    <scope>NUCLEOTIDE SEQUENCE</scope>
    <source>
        <strain evidence="12">SB3-54</strain>
    </source>
</reference>
<evidence type="ECO:0000256" key="8">
    <source>
        <dbReference type="ARBA" id="ARBA00048995"/>
    </source>
</evidence>
<keyword evidence="6 9" id="KW-0456">Lyase</keyword>
<keyword evidence="7 9" id="KW-0120">Carbon dioxide fixation</keyword>
<dbReference type="GO" id="GO:0008964">
    <property type="term" value="F:phosphoenolpyruvate carboxylase activity"/>
    <property type="evidence" value="ECO:0007669"/>
    <property type="project" value="UniProtKB-EC"/>
</dbReference>
<dbReference type="InterPro" id="IPR015813">
    <property type="entry name" value="Pyrv/PenolPyrv_kinase-like_dom"/>
</dbReference>
<accession>A0ABY7JV50</accession>
<organism evidence="12 13">
    <name type="scientific">Jatrophihabitans cynanchi</name>
    <dbReference type="NCBI Taxonomy" id="2944128"/>
    <lineage>
        <taxon>Bacteria</taxon>
        <taxon>Bacillati</taxon>
        <taxon>Actinomycetota</taxon>
        <taxon>Actinomycetes</taxon>
        <taxon>Jatrophihabitantales</taxon>
        <taxon>Jatrophihabitantaceae</taxon>
        <taxon>Jatrophihabitans</taxon>
    </lineage>
</organism>
<dbReference type="SUPFAM" id="SSF51621">
    <property type="entry name" value="Phosphoenolpyruvate/pyruvate domain"/>
    <property type="match status" value="1"/>
</dbReference>
<comment type="cofactor">
    <cofactor evidence="9">
        <name>Mg(2+)</name>
        <dbReference type="ChEBI" id="CHEBI:18420"/>
    </cofactor>
</comment>
<keyword evidence="5 9" id="KW-0460">Magnesium</keyword>
<dbReference type="NCBIfam" id="NF000584">
    <property type="entry name" value="PRK00009.1"/>
    <property type="match status" value="1"/>
</dbReference>
<dbReference type="RefSeq" id="WP_269442420.1">
    <property type="nucleotide sequence ID" value="NZ_CP097463.1"/>
</dbReference>
<comment type="catalytic activity">
    <reaction evidence="8 9">
        <text>oxaloacetate + phosphate = phosphoenolpyruvate + hydrogencarbonate</text>
        <dbReference type="Rhea" id="RHEA:28370"/>
        <dbReference type="ChEBI" id="CHEBI:16452"/>
        <dbReference type="ChEBI" id="CHEBI:17544"/>
        <dbReference type="ChEBI" id="CHEBI:43474"/>
        <dbReference type="ChEBI" id="CHEBI:58702"/>
        <dbReference type="EC" id="4.1.1.31"/>
    </reaction>
</comment>
<evidence type="ECO:0000256" key="4">
    <source>
        <dbReference type="ARBA" id="ARBA00022419"/>
    </source>
</evidence>
<evidence type="ECO:0000256" key="9">
    <source>
        <dbReference type="HAMAP-Rule" id="MF_00595"/>
    </source>
</evidence>
<feature type="active site" evidence="9">
    <location>
        <position position="599"/>
    </location>
</feature>
<feature type="active site" evidence="9 10">
    <location>
        <position position="157"/>
    </location>
</feature>
<dbReference type="InterPro" id="IPR022805">
    <property type="entry name" value="PEP_COase_bac/pln-type"/>
</dbReference>
<dbReference type="PRINTS" id="PR00150">
    <property type="entry name" value="PEPCARBXLASE"/>
</dbReference>
<proteinExistence type="inferred from homology"/>
<evidence type="ECO:0000256" key="10">
    <source>
        <dbReference type="PROSITE-ProRule" id="PRU10111"/>
    </source>
</evidence>
<dbReference type="EMBL" id="CP097463">
    <property type="protein sequence ID" value="WAX55895.1"/>
    <property type="molecule type" value="Genomic_DNA"/>
</dbReference>
<dbReference type="HAMAP" id="MF_00595">
    <property type="entry name" value="PEPcase_type1"/>
    <property type="match status" value="1"/>
</dbReference>
<keyword evidence="13" id="KW-1185">Reference proteome</keyword>
<dbReference type="InterPro" id="IPR018129">
    <property type="entry name" value="PEP_COase_Lys_AS"/>
</dbReference>
<dbReference type="EC" id="4.1.1.31" evidence="3 9"/>
<evidence type="ECO:0000313" key="12">
    <source>
        <dbReference type="EMBL" id="WAX55895.1"/>
    </source>
</evidence>
<dbReference type="Pfam" id="PF00311">
    <property type="entry name" value="PEPcase"/>
    <property type="match status" value="1"/>
</dbReference>
<evidence type="ECO:0000256" key="1">
    <source>
        <dbReference type="ARBA" id="ARBA00003670"/>
    </source>
</evidence>
<dbReference type="PANTHER" id="PTHR30523:SF6">
    <property type="entry name" value="PHOSPHOENOLPYRUVATE CARBOXYLASE"/>
    <property type="match status" value="1"/>
</dbReference>
<evidence type="ECO:0000256" key="6">
    <source>
        <dbReference type="ARBA" id="ARBA00023239"/>
    </source>
</evidence>
<dbReference type="Proteomes" id="UP001164693">
    <property type="component" value="Chromosome"/>
</dbReference>
<comment type="subunit">
    <text evidence="9">Homotetramer.</text>
</comment>
<feature type="region of interest" description="Disordered" evidence="11">
    <location>
        <begin position="1"/>
        <end position="26"/>
    </location>
</feature>
<evidence type="ECO:0000256" key="2">
    <source>
        <dbReference type="ARBA" id="ARBA00008346"/>
    </source>
</evidence>
<gene>
    <name evidence="9 12" type="primary">ppc</name>
    <name evidence="12" type="ORF">M6B22_15305</name>
</gene>
<evidence type="ECO:0000256" key="7">
    <source>
        <dbReference type="ARBA" id="ARBA00023300"/>
    </source>
</evidence>
<sequence length="936" mass="101563">MRVASRPDPSTPPVPTYPADTEDEGAALRADVRRVAALLGESLVRQQGDSALALVEQVRTLTKQGKTSDGDGSREQARALLAELPADVAATLVRAFADYFHLANVAEQVHRVRGLRARPAEQGWLASSVAAVSDGLGAQRLAEAVRELAVRPVFTAHPTEASRRSVLTKLRRVADILTVATEPGSAARARQDRALAEIIDLIWQTDELRQHRPTPVDEARNVIYYLQELVDDTLPDLLADLADELASHGAQFGHECRPLTFGTWIGGDRDGNPNVTAAVTSDILRLQHHVAARAVTRALATLTAELSNSTTVVAASPELLASIEADLAVVDIDPRIITLNATEPYRLKLTCIATKIANTTRRIDDAAPHVPGRDYLGSQQLLAELELISSSVRANAGALIADGLLARVQWTVAIIGLHLATMDVREHADAHHHVLGQLFDRLAEQAGRYLALSREERMRVLSRELTSRRPLAPSPPPLDEAGAKTFAVFTAIRQALDTYGTEVIESYIVSMTRGADDLLAAVVLAREAGLVDLYGSGEQSAPDGASARIGFVPLLETVQELRRAGEVLDELLSEPSYRRLVSLRGDVQEVMLGYSDSNKEAGITTSQWEIHRAQRTLRDVAARHGVRLRLFHGRGGTVGRGGGPTYDSILAQPFGVLDGEIKFTEQGEVISDKYALPELARENLELTVAAVLQASTLHRAPRQSQDQLARWDECMSLISDAAFGAYRGLVDDADLPAYFLASTPVEQLGSLNIGSRPSRRPSSGGGLEGLRAIPWVFGWTQSRQIVPGWYGVGAGLAAARAAGLGEVVAEMHEQWHFFRTFISNVEMTLAKTDLDIAAHYVSTLVPAPLQRLFDGIRAEHARTEQEVLQVVGGSELLDDQPGLKRTFEVRDAYLDPISYLQVELLRRVRAGDESPEVLRALLLTINGVAAGLRNTG</sequence>
<protein>
    <recommendedName>
        <fullName evidence="4 9">Phosphoenolpyruvate carboxylase</fullName>
        <shortName evidence="9">PEPC</shortName>
        <shortName evidence="9">PEPCase</shortName>
        <ecNumber evidence="3 9">4.1.1.31</ecNumber>
    </recommendedName>
</protein>
<comment type="function">
    <text evidence="1 9">Forms oxaloacetate, a four-carbon dicarboxylic acid source for the tricarboxylic acid cycle.</text>
</comment>
<dbReference type="InterPro" id="IPR021135">
    <property type="entry name" value="PEP_COase"/>
</dbReference>
<comment type="similarity">
    <text evidence="2 9">Belongs to the PEPCase type 1 family.</text>
</comment>
<dbReference type="PROSITE" id="PS00781">
    <property type="entry name" value="PEPCASE_1"/>
    <property type="match status" value="1"/>
</dbReference>
<evidence type="ECO:0000256" key="11">
    <source>
        <dbReference type="SAM" id="MobiDB-lite"/>
    </source>
</evidence>
<evidence type="ECO:0000256" key="5">
    <source>
        <dbReference type="ARBA" id="ARBA00022842"/>
    </source>
</evidence>
<dbReference type="PANTHER" id="PTHR30523">
    <property type="entry name" value="PHOSPHOENOLPYRUVATE CARBOXYLASE"/>
    <property type="match status" value="1"/>
</dbReference>
<name>A0ABY7JV50_9ACTN</name>
<evidence type="ECO:0000313" key="13">
    <source>
        <dbReference type="Proteomes" id="UP001164693"/>
    </source>
</evidence>
<evidence type="ECO:0000256" key="3">
    <source>
        <dbReference type="ARBA" id="ARBA00012305"/>
    </source>
</evidence>